<evidence type="ECO:0000313" key="2">
    <source>
        <dbReference type="EMBL" id="SNT74241.1"/>
    </source>
</evidence>
<evidence type="ECO:0000256" key="1">
    <source>
        <dbReference type="SAM" id="SignalP"/>
    </source>
</evidence>
<dbReference type="InterPro" id="IPR006311">
    <property type="entry name" value="TAT_signal"/>
</dbReference>
<feature type="signal peptide" evidence="1">
    <location>
        <begin position="1"/>
        <end position="29"/>
    </location>
</feature>
<keyword evidence="1" id="KW-0732">Signal</keyword>
<gene>
    <name evidence="2" type="ORF">SAMN06297382_2152</name>
</gene>
<feature type="chain" id="PRO_5013099806" description="MORN repeat-containing protein" evidence="1">
    <location>
        <begin position="30"/>
        <end position="134"/>
    </location>
</feature>
<proteinExistence type="predicted"/>
<evidence type="ECO:0008006" key="4">
    <source>
        <dbReference type="Google" id="ProtNLM"/>
    </source>
</evidence>
<accession>A0A239PVC0</accession>
<dbReference type="Proteomes" id="UP000198346">
    <property type="component" value="Unassembled WGS sequence"/>
</dbReference>
<dbReference type="RefSeq" id="WP_089412610.1">
    <property type="nucleotide sequence ID" value="NZ_FZQA01000004.1"/>
</dbReference>
<protein>
    <recommendedName>
        <fullName evidence="4">MORN repeat-containing protein</fullName>
    </recommendedName>
</protein>
<organism evidence="2 3">
    <name type="scientific">Amphiplicatus metriothermophilus</name>
    <dbReference type="NCBI Taxonomy" id="1519374"/>
    <lineage>
        <taxon>Bacteria</taxon>
        <taxon>Pseudomonadati</taxon>
        <taxon>Pseudomonadota</taxon>
        <taxon>Alphaproteobacteria</taxon>
        <taxon>Parvularculales</taxon>
        <taxon>Parvularculaceae</taxon>
        <taxon>Amphiplicatus</taxon>
    </lineage>
</organism>
<dbReference type="AlphaFoldDB" id="A0A239PVC0"/>
<dbReference type="PROSITE" id="PS51318">
    <property type="entry name" value="TAT"/>
    <property type="match status" value="1"/>
</dbReference>
<evidence type="ECO:0000313" key="3">
    <source>
        <dbReference type="Proteomes" id="UP000198346"/>
    </source>
</evidence>
<sequence length="134" mass="13824">MKSARRDRKSFIGISAAAAALALASTAAAAPVSDRFDGAYSGAAEVETALSGPGCAPLPLSRIEIREGSLKGLSAEGRYVARGVVTSSGFFTGEYRFADGKWTRFEGRIGDDGVLTGGVMSGNCAWLAKLSRTA</sequence>
<dbReference type="EMBL" id="FZQA01000004">
    <property type="protein sequence ID" value="SNT74241.1"/>
    <property type="molecule type" value="Genomic_DNA"/>
</dbReference>
<keyword evidence="3" id="KW-1185">Reference proteome</keyword>
<name>A0A239PVC0_9PROT</name>
<reference evidence="2 3" key="1">
    <citation type="submission" date="2017-07" db="EMBL/GenBank/DDBJ databases">
        <authorList>
            <person name="Sun Z.S."/>
            <person name="Albrecht U."/>
            <person name="Echele G."/>
            <person name="Lee C.C."/>
        </authorList>
    </citation>
    <scope>NUCLEOTIDE SEQUENCE [LARGE SCALE GENOMIC DNA]</scope>
    <source>
        <strain evidence="2 3">CGMCC 1.12710</strain>
    </source>
</reference>